<dbReference type="Pfam" id="PF00756">
    <property type="entry name" value="Esterase"/>
    <property type="match status" value="1"/>
</dbReference>
<dbReference type="Proteomes" id="UP001595621">
    <property type="component" value="Unassembled WGS sequence"/>
</dbReference>
<dbReference type="GO" id="GO:0016787">
    <property type="term" value="F:hydrolase activity"/>
    <property type="evidence" value="ECO:0007669"/>
    <property type="project" value="UniProtKB-KW"/>
</dbReference>
<evidence type="ECO:0000256" key="4">
    <source>
        <dbReference type="ARBA" id="ARBA00022801"/>
    </source>
</evidence>
<evidence type="ECO:0000313" key="8">
    <source>
        <dbReference type="Proteomes" id="UP001595621"/>
    </source>
</evidence>
<gene>
    <name evidence="7" type="ORF">ACFOE0_09990</name>
</gene>
<accession>A0ABV7GAK1</accession>
<name>A0ABV7GAK1_9GAMM</name>
<organism evidence="7 8">
    <name type="scientific">Shewanella submarina</name>
    <dbReference type="NCBI Taxonomy" id="2016376"/>
    <lineage>
        <taxon>Bacteria</taxon>
        <taxon>Pseudomonadati</taxon>
        <taxon>Pseudomonadota</taxon>
        <taxon>Gammaproteobacteria</taxon>
        <taxon>Alteromonadales</taxon>
        <taxon>Shewanellaceae</taxon>
        <taxon>Shewanella</taxon>
    </lineage>
</organism>
<keyword evidence="8" id="KW-1185">Reference proteome</keyword>
<comment type="catalytic activity">
    <reaction evidence="6">
        <text>S-formylglutathione + H2O = formate + glutathione + H(+)</text>
        <dbReference type="Rhea" id="RHEA:14961"/>
        <dbReference type="ChEBI" id="CHEBI:15377"/>
        <dbReference type="ChEBI" id="CHEBI:15378"/>
        <dbReference type="ChEBI" id="CHEBI:15740"/>
        <dbReference type="ChEBI" id="CHEBI:57688"/>
        <dbReference type="ChEBI" id="CHEBI:57925"/>
        <dbReference type="EC" id="3.1.2.12"/>
    </reaction>
</comment>
<evidence type="ECO:0000256" key="3">
    <source>
        <dbReference type="ARBA" id="ARBA00022487"/>
    </source>
</evidence>
<dbReference type="PANTHER" id="PTHR10061:SF1">
    <property type="entry name" value="S-FORMYLGLUTATHIONE HYDROLASE YEIG"/>
    <property type="match status" value="1"/>
</dbReference>
<dbReference type="RefSeq" id="WP_248935736.1">
    <property type="nucleotide sequence ID" value="NZ_JAKILF010000003.1"/>
</dbReference>
<evidence type="ECO:0000256" key="2">
    <source>
        <dbReference type="ARBA" id="ARBA00012479"/>
    </source>
</evidence>
<comment type="similarity">
    <text evidence="1">Belongs to the esterase D family.</text>
</comment>
<proteinExistence type="inferred from homology"/>
<dbReference type="InterPro" id="IPR029058">
    <property type="entry name" value="AB_hydrolase_fold"/>
</dbReference>
<protein>
    <recommendedName>
        <fullName evidence="5">S-formylglutathione hydrolase YeiG</fullName>
        <ecNumber evidence="2">3.1.2.12</ecNumber>
    </recommendedName>
</protein>
<keyword evidence="4 7" id="KW-0378">Hydrolase</keyword>
<dbReference type="InterPro" id="IPR000801">
    <property type="entry name" value="Esterase-like"/>
</dbReference>
<evidence type="ECO:0000313" key="7">
    <source>
        <dbReference type="EMBL" id="MFC3138514.1"/>
    </source>
</evidence>
<evidence type="ECO:0000256" key="6">
    <source>
        <dbReference type="ARBA" id="ARBA00047590"/>
    </source>
</evidence>
<comment type="caution">
    <text evidence="7">The sequence shown here is derived from an EMBL/GenBank/DDBJ whole genome shotgun (WGS) entry which is preliminary data.</text>
</comment>
<dbReference type="SUPFAM" id="SSF53474">
    <property type="entry name" value="alpha/beta-Hydrolases"/>
    <property type="match status" value="1"/>
</dbReference>
<dbReference type="Gene3D" id="3.40.50.1820">
    <property type="entry name" value="alpha/beta hydrolase"/>
    <property type="match status" value="1"/>
</dbReference>
<evidence type="ECO:0000256" key="5">
    <source>
        <dbReference type="ARBA" id="ARBA00039174"/>
    </source>
</evidence>
<keyword evidence="3" id="KW-0719">Serine esterase</keyword>
<dbReference type="EC" id="3.1.2.12" evidence="2"/>
<dbReference type="PANTHER" id="PTHR10061">
    <property type="entry name" value="S-FORMYLGLUTATHIONE HYDROLASE"/>
    <property type="match status" value="1"/>
</dbReference>
<evidence type="ECO:0000256" key="1">
    <source>
        <dbReference type="ARBA" id="ARBA00005622"/>
    </source>
</evidence>
<sequence length="277" mass="30141">MITAKLSAEKCFGGWVKRFSHRSSVLNCDMSFSLYLPPQADLESVPAVYWLGDSGQTDTSLFDAYVAQSHAASLGLALICPDVLPRGEYVPDLASRLGCDTVPSLYLNATCMPWQRHFRMFDYLQSELPALIESHFPVSDRKAISGLGLGAHGAMVLALSQPQKYASISGFNPEFAPQADSHVAAMLELLMGESQDARRQYDIAELLTLGIAQLPVLLHQAETALTPALAAGQKQVLEAAKARGYPLELVGLREYTASTGFVASFIGQQLKFHSLYL</sequence>
<dbReference type="EMBL" id="JBHRTD010000012">
    <property type="protein sequence ID" value="MFC3138514.1"/>
    <property type="molecule type" value="Genomic_DNA"/>
</dbReference>
<dbReference type="InterPro" id="IPR014186">
    <property type="entry name" value="S-formylglutathione_hydrol"/>
</dbReference>
<reference evidence="8" key="1">
    <citation type="journal article" date="2019" name="Int. J. Syst. Evol. Microbiol.">
        <title>The Global Catalogue of Microorganisms (GCM) 10K type strain sequencing project: providing services to taxonomists for standard genome sequencing and annotation.</title>
        <authorList>
            <consortium name="The Broad Institute Genomics Platform"/>
            <consortium name="The Broad Institute Genome Sequencing Center for Infectious Disease"/>
            <person name="Wu L."/>
            <person name="Ma J."/>
        </authorList>
    </citation>
    <scope>NUCLEOTIDE SEQUENCE [LARGE SCALE GENOMIC DNA]</scope>
    <source>
        <strain evidence="8">KCTC 52277</strain>
    </source>
</reference>